<evidence type="ECO:0000313" key="2">
    <source>
        <dbReference type="Proteomes" id="UP000635565"/>
    </source>
</evidence>
<dbReference type="InterPro" id="IPR011200">
    <property type="entry name" value="UCP012608"/>
</dbReference>
<dbReference type="Pfam" id="PF10094">
    <property type="entry name" value="DUF2332"/>
    <property type="match status" value="1"/>
</dbReference>
<keyword evidence="2" id="KW-1185">Reference proteome</keyword>
<organism evidence="1 2">
    <name type="scientific">Dictyobacter formicarum</name>
    <dbReference type="NCBI Taxonomy" id="2778368"/>
    <lineage>
        <taxon>Bacteria</taxon>
        <taxon>Bacillati</taxon>
        <taxon>Chloroflexota</taxon>
        <taxon>Ktedonobacteria</taxon>
        <taxon>Ktedonobacterales</taxon>
        <taxon>Dictyobacteraceae</taxon>
        <taxon>Dictyobacter</taxon>
    </lineage>
</organism>
<accession>A0ABQ3V8F1</accession>
<proteinExistence type="predicted"/>
<protein>
    <recommendedName>
        <fullName evidence="3">DUF2332 domain-containing protein</fullName>
    </recommendedName>
</protein>
<gene>
    <name evidence="1" type="ORF">KSZ_00560</name>
</gene>
<sequence length="353" mass="39923">MSQSNHALGLDDLAYHFRRFADRESEADFSPLYAMLARNISMDPDVLRLARLARADQPVPNLLLGAVHYLLLSGVQHPLAAFYPSLTSIPRRSRDLYPAFRAFCQAYDEQIADIISSRIVQTNEVRRCACLLPMFEIVAQLGRARPLAIIEIGSSAGLNLLWDQYGYRYGNTFALGTRTAALQLNCDLLGSRTPPFPAEMPKVALKVGLDLQPVNVSNPDSILWLRSLIWPEHHERVIRLQRALEIARQQRPLLMAGDALKLLPIIISNVPSDTTLCIFHSFTVNQFSLEQRQQLSSILIEASRQREVFRIAYESLSEAEDPVLELYLYLQNLETKQALARASAHGNWMEWLA</sequence>
<reference evidence="1 2" key="1">
    <citation type="journal article" date="2021" name="Int. J. Syst. Evol. Microbiol.">
        <title>Reticulibacter mediterranei gen. nov., sp. nov., within the new family Reticulibacteraceae fam. nov., and Ktedonospora formicarum gen. nov., sp. nov., Ktedonobacter robiniae sp. nov., Dictyobacter formicarum sp. nov. and Dictyobacter arantiisoli sp. nov., belonging to the class Ktedonobacteria.</title>
        <authorList>
            <person name="Yabe S."/>
            <person name="Zheng Y."/>
            <person name="Wang C.M."/>
            <person name="Sakai Y."/>
            <person name="Abe K."/>
            <person name="Yokota A."/>
            <person name="Donadio S."/>
            <person name="Cavaletti L."/>
            <person name="Monciardini P."/>
        </authorList>
    </citation>
    <scope>NUCLEOTIDE SEQUENCE [LARGE SCALE GENOMIC DNA]</scope>
    <source>
        <strain evidence="1 2">SOSP1-9</strain>
    </source>
</reference>
<evidence type="ECO:0000313" key="1">
    <source>
        <dbReference type="EMBL" id="GHO82050.1"/>
    </source>
</evidence>
<name>A0ABQ3V8F1_9CHLR</name>
<dbReference type="Proteomes" id="UP000635565">
    <property type="component" value="Unassembled WGS sequence"/>
</dbReference>
<dbReference type="PIRSF" id="PIRSF012608">
    <property type="entry name" value="UCP012608"/>
    <property type="match status" value="1"/>
</dbReference>
<evidence type="ECO:0008006" key="3">
    <source>
        <dbReference type="Google" id="ProtNLM"/>
    </source>
</evidence>
<comment type="caution">
    <text evidence="1">The sequence shown here is derived from an EMBL/GenBank/DDBJ whole genome shotgun (WGS) entry which is preliminary data.</text>
</comment>
<dbReference type="RefSeq" id="WP_201359758.1">
    <property type="nucleotide sequence ID" value="NZ_BNJJ01000001.1"/>
</dbReference>
<dbReference type="EMBL" id="BNJJ01000001">
    <property type="protein sequence ID" value="GHO82050.1"/>
    <property type="molecule type" value="Genomic_DNA"/>
</dbReference>